<gene>
    <name evidence="2" type="ORF">NQ314_000514</name>
</gene>
<dbReference type="Gene3D" id="3.40.30.10">
    <property type="entry name" value="Glutaredoxin"/>
    <property type="match status" value="1"/>
</dbReference>
<dbReference type="PANTHER" id="PTHR46762">
    <property type="entry name" value="NUCLEOREDOXIN-LIKE PROTEIN 2"/>
    <property type="match status" value="1"/>
</dbReference>
<dbReference type="InterPro" id="IPR036249">
    <property type="entry name" value="Thioredoxin-like_sf"/>
</dbReference>
<keyword evidence="3" id="KW-1185">Reference proteome</keyword>
<proteinExistence type="predicted"/>
<dbReference type="SUPFAM" id="SSF52833">
    <property type="entry name" value="Thioredoxin-like"/>
    <property type="match status" value="1"/>
</dbReference>
<comment type="caution">
    <text evidence="2">The sequence shown here is derived from an EMBL/GenBank/DDBJ whole genome shotgun (WGS) entry which is preliminary data.</text>
</comment>
<organism evidence="2 3">
    <name type="scientific">Rhamnusium bicolor</name>
    <dbReference type="NCBI Taxonomy" id="1586634"/>
    <lineage>
        <taxon>Eukaryota</taxon>
        <taxon>Metazoa</taxon>
        <taxon>Ecdysozoa</taxon>
        <taxon>Arthropoda</taxon>
        <taxon>Hexapoda</taxon>
        <taxon>Insecta</taxon>
        <taxon>Pterygota</taxon>
        <taxon>Neoptera</taxon>
        <taxon>Endopterygota</taxon>
        <taxon>Coleoptera</taxon>
        <taxon>Polyphaga</taxon>
        <taxon>Cucujiformia</taxon>
        <taxon>Chrysomeloidea</taxon>
        <taxon>Cerambycidae</taxon>
        <taxon>Lepturinae</taxon>
        <taxon>Rhagiini</taxon>
        <taxon>Rhamnusium</taxon>
    </lineage>
</organism>
<name>A0AAV8ZUL4_9CUCU</name>
<dbReference type="AlphaFoldDB" id="A0AAV8ZUL4"/>
<sequence>MDILEGKKVLTKDGQLHNVSHLLKSKKIIIYYFSASWVQTSVLTEKLKYIYEENLKRNLGMEIIYVSSDTDEKIFRHDYIEHHGAWAAIPFKGIIADELRWMYDITCLPQLVVVKKDGEIITRRGKEELEKLGINVLVTWTDYIQ</sequence>
<dbReference type="Proteomes" id="UP001162156">
    <property type="component" value="Unassembled WGS sequence"/>
</dbReference>
<dbReference type="GO" id="GO:0007600">
    <property type="term" value="P:sensory perception"/>
    <property type="evidence" value="ECO:0007669"/>
    <property type="project" value="InterPro"/>
</dbReference>
<dbReference type="PANTHER" id="PTHR46762:SF1">
    <property type="entry name" value="NUCLEOREDOXIN-LIKE PROTEIN 2"/>
    <property type="match status" value="1"/>
</dbReference>
<reference evidence="2" key="1">
    <citation type="journal article" date="2023" name="Insect Mol. Biol.">
        <title>Genome sequencing provides insights into the evolution of gene families encoding plant cell wall-degrading enzymes in longhorned beetles.</title>
        <authorList>
            <person name="Shin N.R."/>
            <person name="Okamura Y."/>
            <person name="Kirsch R."/>
            <person name="Pauchet Y."/>
        </authorList>
    </citation>
    <scope>NUCLEOTIDE SEQUENCE</scope>
    <source>
        <strain evidence="2">RBIC_L_NR</strain>
    </source>
</reference>
<dbReference type="InterPro" id="IPR012336">
    <property type="entry name" value="Thioredoxin-like_fold"/>
</dbReference>
<feature type="domain" description="Thioredoxin-like fold" evidence="1">
    <location>
        <begin position="27"/>
        <end position="120"/>
    </location>
</feature>
<dbReference type="EMBL" id="JANEYF010000151">
    <property type="protein sequence ID" value="KAJ8971852.1"/>
    <property type="molecule type" value="Genomic_DNA"/>
</dbReference>
<protein>
    <recommendedName>
        <fullName evidence="1">Thioredoxin-like fold domain-containing protein</fullName>
    </recommendedName>
</protein>
<dbReference type="InterPro" id="IPR029519">
    <property type="entry name" value="RdCVF2"/>
</dbReference>
<evidence type="ECO:0000313" key="2">
    <source>
        <dbReference type="EMBL" id="KAJ8971852.1"/>
    </source>
</evidence>
<evidence type="ECO:0000259" key="1">
    <source>
        <dbReference type="Pfam" id="PF13905"/>
    </source>
</evidence>
<dbReference type="Pfam" id="PF13905">
    <property type="entry name" value="Thioredoxin_8"/>
    <property type="match status" value="1"/>
</dbReference>
<accession>A0AAV8ZUL4</accession>
<dbReference type="GO" id="GO:0045494">
    <property type="term" value="P:photoreceptor cell maintenance"/>
    <property type="evidence" value="ECO:0007669"/>
    <property type="project" value="InterPro"/>
</dbReference>
<evidence type="ECO:0000313" key="3">
    <source>
        <dbReference type="Proteomes" id="UP001162156"/>
    </source>
</evidence>